<dbReference type="NCBIfam" id="TIGR00422">
    <property type="entry name" value="valS"/>
    <property type="match status" value="1"/>
</dbReference>
<dbReference type="Proteomes" id="UP000751190">
    <property type="component" value="Unassembled WGS sequence"/>
</dbReference>
<dbReference type="Gene3D" id="3.90.740.10">
    <property type="entry name" value="Valyl/Leucyl/Isoleucyl-tRNA synthetase, editing domain"/>
    <property type="match status" value="1"/>
</dbReference>
<dbReference type="Pfam" id="PF10458">
    <property type="entry name" value="Val_tRNA-synt_C"/>
    <property type="match status" value="1"/>
</dbReference>
<evidence type="ECO:0000256" key="6">
    <source>
        <dbReference type="ARBA" id="ARBA00022917"/>
    </source>
</evidence>
<feature type="domain" description="Methionyl/Valyl/Leucyl/Isoleucyl-tRNA synthetase anticodon-binding" evidence="12">
    <location>
        <begin position="763"/>
        <end position="905"/>
    </location>
</feature>
<dbReference type="PANTHER" id="PTHR11946">
    <property type="entry name" value="VALYL-TRNA SYNTHETASES"/>
    <property type="match status" value="1"/>
</dbReference>
<keyword evidence="4 10" id="KW-0547">Nucleotide-binding</keyword>
<dbReference type="InterPro" id="IPR014729">
    <property type="entry name" value="Rossmann-like_a/b/a_fold"/>
</dbReference>
<evidence type="ECO:0000259" key="11">
    <source>
        <dbReference type="Pfam" id="PF00133"/>
    </source>
</evidence>
<gene>
    <name evidence="14" type="ORF">KFE25_012010</name>
</gene>
<dbReference type="FunFam" id="1.10.730.10:FF:000009">
    <property type="entry name" value="Valine--tRNA ligase, mitochondrial"/>
    <property type="match status" value="1"/>
</dbReference>
<dbReference type="InterPro" id="IPR033705">
    <property type="entry name" value="Anticodon_Ia_Val"/>
</dbReference>
<dbReference type="GO" id="GO:0002161">
    <property type="term" value="F:aminoacyl-tRNA deacylase activity"/>
    <property type="evidence" value="ECO:0007669"/>
    <property type="project" value="InterPro"/>
</dbReference>
<dbReference type="InterPro" id="IPR019499">
    <property type="entry name" value="Val-tRNA_synth_tRNA-bd"/>
</dbReference>
<sequence>MSEPAPAPAKRDKAAEKAKKAAAIAVEDPSKLAREYVNPTPPGEFKSFAQPMAQTYHPHEVEAAWNAWWEASGYYTASSDPLDTRPKFSICLPPPNVTGSLHLGHALTAAVQDLLIRWHKMRGFNVLWIPGTDHAGIATQTVVEKKLKKDEGITRHDLGREAFVGRVLQWKEQYGDRINMQLRRLGCALDWSRSVFTMDAPRALSVTEAFVTFHERGLLYRGVRLTNWCSQLKSAISDIEVEHLELDTRTRIAVPGYEKTIPFGVIWAFAYAFADGSGEIVVATTRPETMLGDVAVAVHPLDPRYAHCHGKRLVHPFLPDREMRVICDDQLVQMEFGTGAVKVTPAHDPNDFKCGQRHGLPMITVLDDDGNMNAEAGEFCGQKRFDCRFALLAALKAKQLFRGEEDNAMRLGVCSRTGDVIEPLLKPQWWVRCEGMAKRAADAVRCGDLKITPSFHEATWFRWLDNIQDWCVSRQLWWGHRIPAYYVRTLEADGSVSTAPEPIVARSEAAALEQLRARAHADGVRLAGGTGAPGSGPTGACVGEAWLEQDEDVLDTWFSSGLFPFSCLGWPDGASADLRAGWHPTSLLETGHDILFFWVARMAMCSLELTGKLPFTQVYLHAMVRDKHGRKMSKSLGNVIDPLEVIGGIRLEELLAKLDGGNLDAKEVARAKEAQTKEFPAGIPECGSDALRFGLLAYTMQGRDVNLDILRVLGYRQFCNKLWQATRFVLGRFPPGWRDEPLPCALDVTTPHGPTAQFESLADGWILARLHATCAAVNAQLATYEIGAAVATLYAWWYDDFCSTYIEAAKSALEGDSEEARRAVRLTLFTCLHYGLRLLHPFMPFVTEELYQRVLQLCGRPHTSVMLADYPDGQATAVWANSHVLTAMDVVKAVAAAVRTVRAEYLRGEHDRYAPHVFVAVASASTRALLVRHARLLSALARSSLQPEPASISIIPADCTPPRGCALAPVSQDTTVFVLLSGVVDLAAEATRLNKELARLGGIKDKLVGAMAVPAYATRVPLSKQAEDAAKLDDLSSQVAQVERALAQFA</sequence>
<evidence type="ECO:0000256" key="10">
    <source>
        <dbReference type="RuleBase" id="RU363035"/>
    </source>
</evidence>
<dbReference type="CDD" id="cd00817">
    <property type="entry name" value="ValRS_core"/>
    <property type="match status" value="1"/>
</dbReference>
<evidence type="ECO:0000256" key="9">
    <source>
        <dbReference type="ARBA" id="ARBA00047552"/>
    </source>
</evidence>
<evidence type="ECO:0000256" key="1">
    <source>
        <dbReference type="ARBA" id="ARBA00005594"/>
    </source>
</evidence>
<dbReference type="InterPro" id="IPR001412">
    <property type="entry name" value="aa-tRNA-synth_I_CS"/>
</dbReference>
<dbReference type="InterPro" id="IPR002303">
    <property type="entry name" value="Valyl-tRNA_ligase"/>
</dbReference>
<dbReference type="Pfam" id="PF00133">
    <property type="entry name" value="tRNA-synt_1"/>
    <property type="match status" value="1"/>
</dbReference>
<dbReference type="OMA" id="PPNCATN"/>
<keyword evidence="3 10" id="KW-0436">Ligase</keyword>
<name>A0A8J6C1X5_DIALT</name>
<dbReference type="Gene3D" id="3.40.50.620">
    <property type="entry name" value="HUPs"/>
    <property type="match status" value="2"/>
</dbReference>
<feature type="domain" description="Aminoacyl-tRNA synthetase class Ia" evidence="11">
    <location>
        <begin position="65"/>
        <end position="708"/>
    </location>
</feature>
<reference evidence="14" key="1">
    <citation type="submission" date="2021-05" db="EMBL/GenBank/DDBJ databases">
        <title>The genome of the haptophyte Pavlova lutheri (Diacronema luteri, Pavlovales) - a model for lipid biosynthesis in eukaryotic algae.</title>
        <authorList>
            <person name="Hulatt C.J."/>
            <person name="Posewitz M.C."/>
        </authorList>
    </citation>
    <scope>NUCLEOTIDE SEQUENCE</scope>
    <source>
        <strain evidence="14">NIVA-4/92</strain>
    </source>
</reference>
<dbReference type="FunFam" id="3.40.50.620:FF:000020">
    <property type="entry name" value="Valine--tRNA ligase, mitochondrial"/>
    <property type="match status" value="1"/>
</dbReference>
<evidence type="ECO:0000313" key="14">
    <source>
        <dbReference type="EMBL" id="KAG8457944.1"/>
    </source>
</evidence>
<dbReference type="Gene3D" id="1.10.287.380">
    <property type="entry name" value="Valyl-tRNA synthetase, C-terminal domain"/>
    <property type="match status" value="1"/>
</dbReference>
<dbReference type="FunFam" id="3.90.740.10:FF:000005">
    <property type="entry name" value="Valine--tRNA ligase, mitochondrial"/>
    <property type="match status" value="1"/>
</dbReference>
<accession>A0A8J6C1X5</accession>
<dbReference type="InterPro" id="IPR009008">
    <property type="entry name" value="Val/Leu/Ile-tRNA-synth_edit"/>
</dbReference>
<dbReference type="GO" id="GO:0006438">
    <property type="term" value="P:valyl-tRNA aminoacylation"/>
    <property type="evidence" value="ECO:0007669"/>
    <property type="project" value="InterPro"/>
</dbReference>
<dbReference type="OrthoDB" id="629407at2759"/>
<dbReference type="SUPFAM" id="SSF50677">
    <property type="entry name" value="ValRS/IleRS/LeuRS editing domain"/>
    <property type="match status" value="1"/>
</dbReference>
<dbReference type="GO" id="GO:0005524">
    <property type="term" value="F:ATP binding"/>
    <property type="evidence" value="ECO:0007669"/>
    <property type="project" value="UniProtKB-KW"/>
</dbReference>
<dbReference type="InterPro" id="IPR002300">
    <property type="entry name" value="aa-tRNA-synth_Ia"/>
</dbReference>
<keyword evidence="7 10" id="KW-0030">Aminoacyl-tRNA synthetase</keyword>
<dbReference type="InterPro" id="IPR013155">
    <property type="entry name" value="M/V/L/I-tRNA-synth_anticd-bd"/>
</dbReference>
<comment type="catalytic activity">
    <reaction evidence="9">
        <text>tRNA(Val) + L-valine + ATP = L-valyl-tRNA(Val) + AMP + diphosphate</text>
        <dbReference type="Rhea" id="RHEA:10704"/>
        <dbReference type="Rhea" id="RHEA-COMP:9672"/>
        <dbReference type="Rhea" id="RHEA-COMP:9708"/>
        <dbReference type="ChEBI" id="CHEBI:30616"/>
        <dbReference type="ChEBI" id="CHEBI:33019"/>
        <dbReference type="ChEBI" id="CHEBI:57762"/>
        <dbReference type="ChEBI" id="CHEBI:78442"/>
        <dbReference type="ChEBI" id="CHEBI:78537"/>
        <dbReference type="ChEBI" id="CHEBI:456215"/>
        <dbReference type="EC" id="6.1.1.9"/>
    </reaction>
</comment>
<dbReference type="PROSITE" id="PS00178">
    <property type="entry name" value="AA_TRNA_LIGASE_I"/>
    <property type="match status" value="1"/>
</dbReference>
<comment type="caution">
    <text evidence="14">The sequence shown here is derived from an EMBL/GenBank/DDBJ whole genome shotgun (WGS) entry which is preliminary data.</text>
</comment>
<dbReference type="AlphaFoldDB" id="A0A8J6C1X5"/>
<evidence type="ECO:0000313" key="15">
    <source>
        <dbReference type="Proteomes" id="UP000751190"/>
    </source>
</evidence>
<dbReference type="GO" id="GO:0004832">
    <property type="term" value="F:valine-tRNA ligase activity"/>
    <property type="evidence" value="ECO:0007669"/>
    <property type="project" value="UniProtKB-EC"/>
</dbReference>
<dbReference type="HAMAP" id="MF_02004">
    <property type="entry name" value="Val_tRNA_synth_type1"/>
    <property type="match status" value="1"/>
</dbReference>
<feature type="domain" description="Valyl-tRNA synthetase tRNA-binding arm" evidence="13">
    <location>
        <begin position="985"/>
        <end position="1048"/>
    </location>
</feature>
<keyword evidence="15" id="KW-1185">Reference proteome</keyword>
<evidence type="ECO:0000259" key="13">
    <source>
        <dbReference type="Pfam" id="PF10458"/>
    </source>
</evidence>
<dbReference type="FunFam" id="3.40.50.620:FF:000457">
    <property type="entry name" value="Predicted protein"/>
    <property type="match status" value="1"/>
</dbReference>
<comment type="similarity">
    <text evidence="1 10">Belongs to the class-I aminoacyl-tRNA synthetase family.</text>
</comment>
<evidence type="ECO:0000256" key="5">
    <source>
        <dbReference type="ARBA" id="ARBA00022840"/>
    </source>
</evidence>
<dbReference type="NCBIfam" id="NF004349">
    <property type="entry name" value="PRK05729.1"/>
    <property type="match status" value="1"/>
</dbReference>
<evidence type="ECO:0000256" key="4">
    <source>
        <dbReference type="ARBA" id="ARBA00022741"/>
    </source>
</evidence>
<dbReference type="PRINTS" id="PR00986">
    <property type="entry name" value="TRNASYNTHVAL"/>
</dbReference>
<keyword evidence="5 10" id="KW-0067">ATP-binding</keyword>
<evidence type="ECO:0000256" key="2">
    <source>
        <dbReference type="ARBA" id="ARBA00013169"/>
    </source>
</evidence>
<organism evidence="14 15">
    <name type="scientific">Diacronema lutheri</name>
    <name type="common">Unicellular marine alga</name>
    <name type="synonym">Monochrysis lutheri</name>
    <dbReference type="NCBI Taxonomy" id="2081491"/>
    <lineage>
        <taxon>Eukaryota</taxon>
        <taxon>Haptista</taxon>
        <taxon>Haptophyta</taxon>
        <taxon>Pavlovophyceae</taxon>
        <taxon>Pavlovales</taxon>
        <taxon>Pavlovaceae</taxon>
        <taxon>Diacronema</taxon>
    </lineage>
</organism>
<evidence type="ECO:0000256" key="3">
    <source>
        <dbReference type="ARBA" id="ARBA00022598"/>
    </source>
</evidence>
<dbReference type="EMBL" id="JAGTXO010000060">
    <property type="protein sequence ID" value="KAG8457944.1"/>
    <property type="molecule type" value="Genomic_DNA"/>
</dbReference>
<evidence type="ECO:0000256" key="8">
    <source>
        <dbReference type="ARBA" id="ARBA00029936"/>
    </source>
</evidence>
<evidence type="ECO:0000259" key="12">
    <source>
        <dbReference type="Pfam" id="PF08264"/>
    </source>
</evidence>
<evidence type="ECO:0000256" key="7">
    <source>
        <dbReference type="ARBA" id="ARBA00023146"/>
    </source>
</evidence>
<dbReference type="Gene3D" id="1.10.730.10">
    <property type="entry name" value="Isoleucyl-tRNA Synthetase, Domain 1"/>
    <property type="match status" value="1"/>
</dbReference>
<dbReference type="EC" id="6.1.1.9" evidence="2"/>
<protein>
    <recommendedName>
        <fullName evidence="2">valine--tRNA ligase</fullName>
        <ecNumber evidence="2">6.1.1.9</ecNumber>
    </recommendedName>
    <alternativeName>
        <fullName evidence="8">Valyl-tRNA synthetase</fullName>
    </alternativeName>
</protein>
<dbReference type="PANTHER" id="PTHR11946:SF109">
    <property type="entry name" value="VALINE--TRNA LIGASE"/>
    <property type="match status" value="1"/>
</dbReference>
<proteinExistence type="inferred from homology"/>
<dbReference type="Pfam" id="PF08264">
    <property type="entry name" value="Anticodon_1"/>
    <property type="match status" value="1"/>
</dbReference>
<dbReference type="SUPFAM" id="SSF52374">
    <property type="entry name" value="Nucleotidylyl transferase"/>
    <property type="match status" value="1"/>
</dbReference>
<dbReference type="GO" id="GO:0005829">
    <property type="term" value="C:cytosol"/>
    <property type="evidence" value="ECO:0007669"/>
    <property type="project" value="TreeGrafter"/>
</dbReference>
<dbReference type="InterPro" id="IPR037118">
    <property type="entry name" value="Val-tRNA_synth_C_sf"/>
</dbReference>
<dbReference type="InterPro" id="IPR009080">
    <property type="entry name" value="tRNAsynth_Ia_anticodon-bd"/>
</dbReference>
<dbReference type="SUPFAM" id="SSF47323">
    <property type="entry name" value="Anticodon-binding domain of a subclass of class I aminoacyl-tRNA synthetases"/>
    <property type="match status" value="1"/>
</dbReference>
<dbReference type="CDD" id="cd07962">
    <property type="entry name" value="Anticodon_Ia_Val"/>
    <property type="match status" value="1"/>
</dbReference>
<keyword evidence="6 10" id="KW-0648">Protein biosynthesis</keyword>